<keyword evidence="4" id="KW-1185">Reference proteome</keyword>
<dbReference type="PROSITE" id="PS50127">
    <property type="entry name" value="UBC_2"/>
    <property type="match status" value="1"/>
</dbReference>
<dbReference type="OrthoDB" id="9973183at2759"/>
<dbReference type="STRING" id="1284197.S8AQL6"/>
<evidence type="ECO:0000313" key="3">
    <source>
        <dbReference type="EMBL" id="EPS45164.1"/>
    </source>
</evidence>
<proteinExistence type="predicted"/>
<dbReference type="AlphaFoldDB" id="S8AQL6"/>
<dbReference type="InterPro" id="IPR016135">
    <property type="entry name" value="UBQ-conjugating_enzyme/RWD"/>
</dbReference>
<dbReference type="Gene3D" id="3.10.110.10">
    <property type="entry name" value="Ubiquitin Conjugating Enzyme"/>
    <property type="match status" value="1"/>
</dbReference>
<dbReference type="InterPro" id="IPR000608">
    <property type="entry name" value="UBC"/>
</dbReference>
<reference evidence="4" key="2">
    <citation type="submission" date="2013-04" db="EMBL/GenBank/DDBJ databases">
        <title>Genomic mechanisms accounting for the adaptation to parasitism in nematode-trapping fungi.</title>
        <authorList>
            <person name="Ahren D.G."/>
        </authorList>
    </citation>
    <scope>NUCLEOTIDE SEQUENCE [LARGE SCALE GENOMIC DNA]</scope>
    <source>
        <strain evidence="4">CBS 200.50</strain>
    </source>
</reference>
<dbReference type="EMBL" id="AQGS01000021">
    <property type="protein sequence ID" value="EPS45164.1"/>
    <property type="molecule type" value="Genomic_DNA"/>
</dbReference>
<dbReference type="Proteomes" id="UP000015100">
    <property type="component" value="Unassembled WGS sequence"/>
</dbReference>
<dbReference type="OMA" id="WRAVMKG"/>
<accession>S8AQL6</accession>
<evidence type="ECO:0000256" key="1">
    <source>
        <dbReference type="ARBA" id="ARBA00022786"/>
    </source>
</evidence>
<evidence type="ECO:0000259" key="2">
    <source>
        <dbReference type="PROSITE" id="PS50127"/>
    </source>
</evidence>
<dbReference type="SUPFAM" id="SSF54495">
    <property type="entry name" value="UBC-like"/>
    <property type="match status" value="1"/>
</dbReference>
<dbReference type="SMART" id="SM00212">
    <property type="entry name" value="UBCc"/>
    <property type="match status" value="1"/>
</dbReference>
<sequence>MPPSANANASRRLLQELSKFNQEDNPAVTYLGPVDDEDIFHWRGGLRGTPDSPYEGGVWDLDIVIPDNYPLAPPTVTFMTKMCHPNVHIKTGEICLDLLKSAWTPAYGISSTVTAIQALLTSPEPDSPLNVDVATLLRSGDTVGYDSLIRYYVWRYAKKERNTGA</sequence>
<organism evidence="3 4">
    <name type="scientific">Dactylellina haptotyla (strain CBS 200.50)</name>
    <name type="common">Nematode-trapping fungus</name>
    <name type="synonym">Monacrosporium haptotylum</name>
    <dbReference type="NCBI Taxonomy" id="1284197"/>
    <lineage>
        <taxon>Eukaryota</taxon>
        <taxon>Fungi</taxon>
        <taxon>Dikarya</taxon>
        <taxon>Ascomycota</taxon>
        <taxon>Pezizomycotina</taxon>
        <taxon>Orbiliomycetes</taxon>
        <taxon>Orbiliales</taxon>
        <taxon>Orbiliaceae</taxon>
        <taxon>Dactylellina</taxon>
    </lineage>
</organism>
<keyword evidence="1" id="KW-0833">Ubl conjugation pathway</keyword>
<protein>
    <recommendedName>
        <fullName evidence="2">UBC core domain-containing protein</fullName>
    </recommendedName>
</protein>
<evidence type="ECO:0000313" key="4">
    <source>
        <dbReference type="Proteomes" id="UP000015100"/>
    </source>
</evidence>
<feature type="domain" description="UBC core" evidence="2">
    <location>
        <begin position="8"/>
        <end position="158"/>
    </location>
</feature>
<name>S8AQL6_DACHA</name>
<dbReference type="eggNOG" id="KOG0417">
    <property type="taxonomic scope" value="Eukaryota"/>
</dbReference>
<dbReference type="CDD" id="cd23812">
    <property type="entry name" value="UBCc_ScPEX4-like"/>
    <property type="match status" value="1"/>
</dbReference>
<reference evidence="3 4" key="1">
    <citation type="journal article" date="2013" name="PLoS Genet.">
        <title>Genomic mechanisms accounting for the adaptation to parasitism in nematode-trapping fungi.</title>
        <authorList>
            <person name="Meerupati T."/>
            <person name="Andersson K.M."/>
            <person name="Friman E."/>
            <person name="Kumar D."/>
            <person name="Tunlid A."/>
            <person name="Ahren D."/>
        </authorList>
    </citation>
    <scope>NUCLEOTIDE SEQUENCE [LARGE SCALE GENOMIC DNA]</scope>
    <source>
        <strain evidence="3 4">CBS 200.50</strain>
    </source>
</reference>
<gene>
    <name evidence="3" type="ORF">H072_854</name>
</gene>
<dbReference type="InterPro" id="IPR050113">
    <property type="entry name" value="Ub_conjugating_enzyme"/>
</dbReference>
<dbReference type="Pfam" id="PF00179">
    <property type="entry name" value="UQ_con"/>
    <property type="match status" value="1"/>
</dbReference>
<dbReference type="HOGENOM" id="CLU_030988_13_0_1"/>
<comment type="caution">
    <text evidence="3">The sequence shown here is derived from an EMBL/GenBank/DDBJ whole genome shotgun (WGS) entry which is preliminary data.</text>
</comment>
<dbReference type="PANTHER" id="PTHR24067">
    <property type="entry name" value="UBIQUITIN-CONJUGATING ENZYME E2"/>
    <property type="match status" value="1"/>
</dbReference>